<dbReference type="HAMAP" id="MF_02210">
    <property type="entry name" value="RimI"/>
    <property type="match status" value="1"/>
</dbReference>
<evidence type="ECO:0000256" key="1">
    <source>
        <dbReference type="ARBA" id="ARBA00005395"/>
    </source>
</evidence>
<dbReference type="PROSITE" id="PS51186">
    <property type="entry name" value="GNAT"/>
    <property type="match status" value="1"/>
</dbReference>
<dbReference type="NCBIfam" id="TIGR01575">
    <property type="entry name" value="rimI"/>
    <property type="match status" value="1"/>
</dbReference>
<dbReference type="InterPro" id="IPR006464">
    <property type="entry name" value="AcTrfase_RimI/Ard1"/>
</dbReference>
<evidence type="ECO:0000313" key="6">
    <source>
        <dbReference type="EMBL" id="VAW79944.1"/>
    </source>
</evidence>
<sequence>MNAILDSNLISFREMTEQDLALVLEIEQSVYEFPWSVNIFKDCMRVGYYCQVMEDEQCVVGYSALSIAAGESHLLNICVHKAKQGKGLGHKLLAHSIETAKRLNASIIFLEVRETNQVAIQIYHSTGFNQIGTRQNYYPAKKGKEDALIFALQL</sequence>
<evidence type="ECO:0000256" key="4">
    <source>
        <dbReference type="ARBA" id="ARBA00023315"/>
    </source>
</evidence>
<keyword evidence="3 6" id="KW-0808">Transferase</keyword>
<accession>A0A3B0ZEZ2</accession>
<dbReference type="InterPro" id="IPR050680">
    <property type="entry name" value="YpeA/RimI_acetyltransf"/>
</dbReference>
<dbReference type="CDD" id="cd04301">
    <property type="entry name" value="NAT_SF"/>
    <property type="match status" value="1"/>
</dbReference>
<dbReference type="GO" id="GO:0008080">
    <property type="term" value="F:N-acetyltransferase activity"/>
    <property type="evidence" value="ECO:0007669"/>
    <property type="project" value="InterPro"/>
</dbReference>
<reference evidence="6" key="1">
    <citation type="submission" date="2018-06" db="EMBL/GenBank/DDBJ databases">
        <authorList>
            <person name="Zhirakovskaya E."/>
        </authorList>
    </citation>
    <scope>NUCLEOTIDE SEQUENCE</scope>
</reference>
<comment type="similarity">
    <text evidence="1">Belongs to the acetyltransferase family. RimI subfamily.</text>
</comment>
<dbReference type="InterPro" id="IPR000182">
    <property type="entry name" value="GNAT_dom"/>
</dbReference>
<evidence type="ECO:0000256" key="3">
    <source>
        <dbReference type="ARBA" id="ARBA00022679"/>
    </source>
</evidence>
<dbReference type="AlphaFoldDB" id="A0A3B0ZEZ2"/>
<dbReference type="Gene3D" id="3.40.630.30">
    <property type="match status" value="1"/>
</dbReference>
<feature type="domain" description="N-acetyltransferase" evidence="5">
    <location>
        <begin position="10"/>
        <end position="154"/>
    </location>
</feature>
<dbReference type="InterPro" id="IPR043690">
    <property type="entry name" value="RimI"/>
</dbReference>
<dbReference type="Pfam" id="PF00583">
    <property type="entry name" value="Acetyltransf_1"/>
    <property type="match status" value="1"/>
</dbReference>
<dbReference type="PANTHER" id="PTHR43420">
    <property type="entry name" value="ACETYLTRANSFERASE"/>
    <property type="match status" value="1"/>
</dbReference>
<protein>
    <submittedName>
        <fullName evidence="6">Ribosomal-protein-S18p-alanine acetyltransferase</fullName>
        <ecNumber evidence="6">2.3.1.-</ecNumber>
    </submittedName>
</protein>
<gene>
    <name evidence="6" type="ORF">MNBD_GAMMA12-2691</name>
</gene>
<dbReference type="SUPFAM" id="SSF55729">
    <property type="entry name" value="Acyl-CoA N-acyltransferases (Nat)"/>
    <property type="match status" value="1"/>
</dbReference>
<proteinExistence type="inferred from homology"/>
<evidence type="ECO:0000256" key="2">
    <source>
        <dbReference type="ARBA" id="ARBA00022490"/>
    </source>
</evidence>
<organism evidence="6">
    <name type="scientific">hydrothermal vent metagenome</name>
    <dbReference type="NCBI Taxonomy" id="652676"/>
    <lineage>
        <taxon>unclassified sequences</taxon>
        <taxon>metagenomes</taxon>
        <taxon>ecological metagenomes</taxon>
    </lineage>
</organism>
<keyword evidence="4 6" id="KW-0012">Acyltransferase</keyword>
<name>A0A3B0ZEZ2_9ZZZZ</name>
<dbReference type="EC" id="2.3.1.-" evidence="6"/>
<keyword evidence="2" id="KW-0963">Cytoplasm</keyword>
<dbReference type="InterPro" id="IPR016181">
    <property type="entry name" value="Acyl_CoA_acyltransferase"/>
</dbReference>
<dbReference type="EMBL" id="UOFL01000185">
    <property type="protein sequence ID" value="VAW79944.1"/>
    <property type="molecule type" value="Genomic_DNA"/>
</dbReference>
<dbReference type="PANTHER" id="PTHR43420:SF51">
    <property type="entry name" value="PEPTIDYL-LYSINE N-ACETYLTRANSFERASE YIAC"/>
    <property type="match status" value="1"/>
</dbReference>
<evidence type="ECO:0000259" key="5">
    <source>
        <dbReference type="PROSITE" id="PS51186"/>
    </source>
</evidence>